<comment type="caution">
    <text evidence="3">The sequence shown here is derived from an EMBL/GenBank/DDBJ whole genome shotgun (WGS) entry which is preliminary data.</text>
</comment>
<feature type="transmembrane region" description="Helical" evidence="2">
    <location>
        <begin position="21"/>
        <end position="40"/>
    </location>
</feature>
<feature type="region of interest" description="Disordered" evidence="1">
    <location>
        <begin position="745"/>
        <end position="776"/>
    </location>
</feature>
<reference evidence="3 4" key="1">
    <citation type="submission" date="2016-10" db="EMBL/GenBank/DDBJ databases">
        <title>Reductive evolution of mitochondrial metabolism and differential evolution of invasion-related proteins in Cryptosporidium.</title>
        <authorList>
            <person name="Liu S."/>
            <person name="Roellig D.M."/>
            <person name="Guo Y."/>
            <person name="Li N."/>
            <person name="Frace M.A."/>
            <person name="Tang K."/>
            <person name="Zhang L."/>
            <person name="Feng Y."/>
            <person name="Xiao L."/>
        </authorList>
    </citation>
    <scope>NUCLEOTIDE SEQUENCE [LARGE SCALE GENOMIC DNA]</scope>
    <source>
        <strain evidence="3">30847</strain>
    </source>
</reference>
<dbReference type="GeneID" id="92367307"/>
<evidence type="ECO:0000256" key="1">
    <source>
        <dbReference type="SAM" id="MobiDB-lite"/>
    </source>
</evidence>
<dbReference type="Proteomes" id="UP000186804">
    <property type="component" value="Unassembled WGS sequence"/>
</dbReference>
<name>A0A1J4MCI3_9CRYT</name>
<evidence type="ECO:0000313" key="3">
    <source>
        <dbReference type="EMBL" id="OII71944.1"/>
    </source>
</evidence>
<feature type="compositionally biased region" description="Polar residues" evidence="1">
    <location>
        <begin position="756"/>
        <end position="776"/>
    </location>
</feature>
<dbReference type="VEuPathDB" id="CryptoDB:cand_031230"/>
<dbReference type="EMBL" id="LRBS01000120">
    <property type="protein sequence ID" value="OII71944.1"/>
    <property type="molecule type" value="Genomic_DNA"/>
</dbReference>
<keyword evidence="2" id="KW-0812">Transmembrane</keyword>
<evidence type="ECO:0000313" key="4">
    <source>
        <dbReference type="Proteomes" id="UP000186804"/>
    </source>
</evidence>
<keyword evidence="4" id="KW-1185">Reference proteome</keyword>
<evidence type="ECO:0000256" key="2">
    <source>
        <dbReference type="SAM" id="Phobius"/>
    </source>
</evidence>
<dbReference type="AlphaFoldDB" id="A0A1J4MCI3"/>
<protein>
    <submittedName>
        <fullName evidence="3">Uncharacterized protein</fullName>
    </submittedName>
</protein>
<gene>
    <name evidence="3" type="ORF">cand_031230</name>
</gene>
<sequence>MFKVIIPTRMLNISALHYTLYNLYFIVIILIPIFISLNLIRGSLAQSNLDVRVSSVGNIIFKAKCNDMSFFPTYPSLGGVGEIIPLPMTVGIVKVPLANLEKIYIKKTGVILNTLKNNVLTTTNNRLAFVHSIFGEDFKQTDIRSLFALSKLLDKSVDNKICLQSTEQYNYYDIPRQYQGLIHHVSLMWYSSLQNSSQLFFFRARIKPIYKNVIFNLNYNYGLNVASRMVSFESIIGIATLTIKGKSHFENIVSPCNGEIVTVSLGNSKSSNYIEIFCSSPPPYVSNNKRDHNNNINRLFYLSKLFGDLEYWILIEGKRIIFVPEKENSEFSNKLDSVMTLSDLDNLVLNNGIHAPDLIYKSEFQTPDISVKVRNHEAIVNSLRLYDYNYDSERRLLGLNFQSDLSKQASSGLPMTFQFRDDESDCPDIDKDHLGRCNWLGDASMGWDVTNEDSSIVPAPYTGKRYQLFGPRPWNMKFTSEDCISILRPSYFSGDLFYVLNPSFFYLFNQRLLYRDGNNLEDLYSKHVMQYMEYQINMFVSPGMFMISDKDKKTCIGVIKVIFKGPLRSRDSIQIPLFAEYNGLIKNVLSIPKVASIRDPLLIFTVDKLEEKLFLKRKELNPLTYKYYTHFSQRFQSDQSSGLDISSGLVNKLLPVATTRFGMMTDLTLHFVSHKTDSQAVLDALIQYPLNDFSSRSYIHSKEVQSTPSIPIRHSIVKTSIPLNIAEVENKAALVKQYTSLKADTKQDIQGKPKGTASTSSQVLVDPNSPQLSVSEGLQNTESTIGLSRRAAQLVIPIPQPRQRLLPLKLIDEVQSLSPLQVNLLHQSG</sequence>
<keyword evidence="2" id="KW-1133">Transmembrane helix</keyword>
<proteinExistence type="predicted"/>
<keyword evidence="2" id="KW-0472">Membrane</keyword>
<dbReference type="RefSeq" id="XP_067066841.1">
    <property type="nucleotide sequence ID" value="XM_067213349.1"/>
</dbReference>
<organism evidence="3 4">
    <name type="scientific">Cryptosporidium andersoni</name>
    <dbReference type="NCBI Taxonomy" id="117008"/>
    <lineage>
        <taxon>Eukaryota</taxon>
        <taxon>Sar</taxon>
        <taxon>Alveolata</taxon>
        <taxon>Apicomplexa</taxon>
        <taxon>Conoidasida</taxon>
        <taxon>Coccidia</taxon>
        <taxon>Eucoccidiorida</taxon>
        <taxon>Eimeriorina</taxon>
        <taxon>Cryptosporidiidae</taxon>
        <taxon>Cryptosporidium</taxon>
    </lineage>
</organism>
<accession>A0A1J4MCI3</accession>
<dbReference type="OrthoDB" id="344127at2759"/>